<dbReference type="Proteomes" id="UP000230002">
    <property type="component" value="Unassembled WGS sequence"/>
</dbReference>
<keyword evidence="2" id="KW-1185">Reference proteome</keyword>
<organism evidence="1 2">
    <name type="scientific">Ganoderma sinense ZZ0214-1</name>
    <dbReference type="NCBI Taxonomy" id="1077348"/>
    <lineage>
        <taxon>Eukaryota</taxon>
        <taxon>Fungi</taxon>
        <taxon>Dikarya</taxon>
        <taxon>Basidiomycota</taxon>
        <taxon>Agaricomycotina</taxon>
        <taxon>Agaricomycetes</taxon>
        <taxon>Polyporales</taxon>
        <taxon>Polyporaceae</taxon>
        <taxon>Ganoderma</taxon>
    </lineage>
</organism>
<sequence length="146" mass="17113">MSANRQLTWYALIRFLFPAKQQGDTLSWQTYIRFKKYNPSLHSLNVHLRYPDSAFKVATFDRWLIVVSGWEMVEELPKRPQEELSGPPIFQETFRFKYVFESVVLSDRYHAEIATEKLLENFSSFLPDAIGGVFKCSGQGYSPNYR</sequence>
<name>A0A2G8S9M0_9APHY</name>
<dbReference type="AlphaFoldDB" id="A0A2G8S9M0"/>
<comment type="caution">
    <text evidence="1">The sequence shown here is derived from an EMBL/GenBank/DDBJ whole genome shotgun (WGS) entry which is preliminary data.</text>
</comment>
<protein>
    <submittedName>
        <fullName evidence="1">Uncharacterized protein</fullName>
    </submittedName>
</protein>
<dbReference type="EMBL" id="AYKW01000015">
    <property type="protein sequence ID" value="PIL30278.1"/>
    <property type="molecule type" value="Genomic_DNA"/>
</dbReference>
<evidence type="ECO:0000313" key="1">
    <source>
        <dbReference type="EMBL" id="PIL30278.1"/>
    </source>
</evidence>
<proteinExistence type="predicted"/>
<dbReference type="OrthoDB" id="1844152at2759"/>
<accession>A0A2G8S9M0</accession>
<gene>
    <name evidence="1" type="ORF">GSI_07458</name>
</gene>
<dbReference type="STRING" id="1077348.A0A2G8S9M0"/>
<evidence type="ECO:0000313" key="2">
    <source>
        <dbReference type="Proteomes" id="UP000230002"/>
    </source>
</evidence>
<reference evidence="1 2" key="1">
    <citation type="journal article" date="2015" name="Sci. Rep.">
        <title>Chromosome-level genome map provides insights into diverse defense mechanisms in the medicinal fungus Ganoderma sinense.</title>
        <authorList>
            <person name="Zhu Y."/>
            <person name="Xu J."/>
            <person name="Sun C."/>
            <person name="Zhou S."/>
            <person name="Xu H."/>
            <person name="Nelson D.R."/>
            <person name="Qian J."/>
            <person name="Song J."/>
            <person name="Luo H."/>
            <person name="Xiang L."/>
            <person name="Li Y."/>
            <person name="Xu Z."/>
            <person name="Ji A."/>
            <person name="Wang L."/>
            <person name="Lu S."/>
            <person name="Hayward A."/>
            <person name="Sun W."/>
            <person name="Li X."/>
            <person name="Schwartz D.C."/>
            <person name="Wang Y."/>
            <person name="Chen S."/>
        </authorList>
    </citation>
    <scope>NUCLEOTIDE SEQUENCE [LARGE SCALE GENOMIC DNA]</scope>
    <source>
        <strain evidence="1 2">ZZ0214-1</strain>
    </source>
</reference>